<sequence>MENRHKKPGQHYKIFKVLQLLQALKPTYPEFHHLQALPVLSPEPPLVLAAL</sequence>
<protein>
    <submittedName>
        <fullName evidence="1">Uncharacterized protein</fullName>
    </submittedName>
</protein>
<dbReference type="KEGG" id="vg:2845992"/>
<keyword evidence="2" id="KW-1185">Reference proteome</keyword>
<dbReference type="RefSeq" id="YP_025024.1">
    <property type="nucleotide sequence ID" value="NC_005892.1"/>
</dbReference>
<evidence type="ECO:0000313" key="1">
    <source>
        <dbReference type="EMBL" id="AAS89103.1"/>
    </source>
</evidence>
<dbReference type="GeneID" id="2845992"/>
<accession>Q6Q0I8</accession>
<gene>
    <name evidence="1" type="ORF">A51</name>
</gene>
<reference evidence="1 2" key="1">
    <citation type="journal article" date="2004" name="Proc. Natl. Acad. Sci. U.S.A.">
        <title>The structure of a thermophilic archaeal virus shows a double-stranded DNA viral capsid type that spans all domains of life.</title>
        <authorList>
            <person name="Rice G."/>
            <person name="Tang L."/>
            <person name="Stedman K."/>
            <person name="Roberto F."/>
            <person name="Spuhler J."/>
            <person name="Gillitzer E."/>
            <person name="Johnson J.E."/>
            <person name="Douglas T."/>
            <person name="Young M."/>
        </authorList>
    </citation>
    <scope>NUCLEOTIDE SEQUENCE</scope>
</reference>
<evidence type="ECO:0000313" key="2">
    <source>
        <dbReference type="Proteomes" id="UP000002609"/>
    </source>
</evidence>
<organism evidence="1 2">
    <name type="scientific">Sulfolobus turreted icosahedral virus 1</name>
    <dbReference type="NCBI Taxonomy" id="269145"/>
    <lineage>
        <taxon>Viruses</taxon>
        <taxon>Varidnaviria</taxon>
        <taxon>Abadenavirae</taxon>
        <taxon>Produgelaviricota</taxon>
        <taxon>Belvinaviricetes</taxon>
        <taxon>Belfryvirales</taxon>
        <taxon>Turriviridae</taxon>
        <taxon>Alphaturrivirus</taxon>
        <taxon>Alphaturrivirus yellowstonense</taxon>
    </lineage>
</organism>
<dbReference type="EMBL" id="AY569307">
    <property type="protein sequence ID" value="AAS89103.1"/>
    <property type="molecule type" value="Genomic_DNA"/>
</dbReference>
<dbReference type="Proteomes" id="UP000002609">
    <property type="component" value="Segment"/>
</dbReference>
<name>Q6Q0I8_9VIRU</name>
<proteinExistence type="predicted"/>